<comment type="caution">
    <text evidence="2">The sequence shown here is derived from an EMBL/GenBank/DDBJ whole genome shotgun (WGS) entry which is preliminary data.</text>
</comment>
<feature type="domain" description="Phosphoribosyltransferase" evidence="1">
    <location>
        <begin position="48"/>
        <end position="171"/>
    </location>
</feature>
<protein>
    <submittedName>
        <fullName evidence="2">Adenine phosphoribosyltransferase</fullName>
    </submittedName>
</protein>
<dbReference type="EMBL" id="MKIO01000020">
    <property type="protein sequence ID" value="OLP57073.1"/>
    <property type="molecule type" value="Genomic_DNA"/>
</dbReference>
<reference evidence="2 3" key="1">
    <citation type="submission" date="2016-09" db="EMBL/GenBank/DDBJ databases">
        <title>Rhizobium sp. nov., a novel species isolated from the rice rhizosphere.</title>
        <authorList>
            <person name="Zhao J."/>
            <person name="Zhang X."/>
        </authorList>
    </citation>
    <scope>NUCLEOTIDE SEQUENCE [LARGE SCALE GENOMIC DNA]</scope>
    <source>
        <strain evidence="2 3">MH17</strain>
    </source>
</reference>
<dbReference type="InterPro" id="IPR000836">
    <property type="entry name" value="PRTase_dom"/>
</dbReference>
<gene>
    <name evidence="2" type="ORF">BJF92_21485</name>
</gene>
<evidence type="ECO:0000313" key="2">
    <source>
        <dbReference type="EMBL" id="OLP57073.1"/>
    </source>
</evidence>
<dbReference type="Pfam" id="PF00156">
    <property type="entry name" value="Pribosyltran"/>
    <property type="match status" value="1"/>
</dbReference>
<dbReference type="CDD" id="cd06223">
    <property type="entry name" value="PRTases_typeI"/>
    <property type="match status" value="1"/>
</dbReference>
<dbReference type="GO" id="GO:0016757">
    <property type="term" value="F:glycosyltransferase activity"/>
    <property type="evidence" value="ECO:0007669"/>
    <property type="project" value="UniProtKB-KW"/>
</dbReference>
<dbReference type="PANTHER" id="PTHR43218">
    <property type="entry name" value="PHOSPHORIBOSYLTRANSFERASE-RELATED"/>
    <property type="match status" value="1"/>
</dbReference>
<dbReference type="PANTHER" id="PTHR43218:SF1">
    <property type="entry name" value="PHOSPHORIBOSYLTRANSFERASE"/>
    <property type="match status" value="1"/>
</dbReference>
<proteinExistence type="predicted"/>
<dbReference type="AlphaFoldDB" id="A0A1Q9AP16"/>
<sequence>MRLETVRTHEAKIAGASVALPIVQLDARKAIALLMVIDMGIRFGDRVGEALAAHFAALRPEIVVGSATLGIPVAIEVSRRLGIDHYVILQKSPKFHLADALVEEVRSVTSTAPQRLLLDRRSVPLLQGRRVLVVDDVVATGSSMAAALRLVRRAGGCVIGAGTILTEGHAWRSALGDDAALLHGLGHIPQFDMIEGEPVADPATVADAFVERRIFLKAQTTQTRKPSAA</sequence>
<dbReference type="Gene3D" id="3.40.50.2020">
    <property type="match status" value="1"/>
</dbReference>
<dbReference type="InterPro" id="IPR029057">
    <property type="entry name" value="PRTase-like"/>
</dbReference>
<dbReference type="SUPFAM" id="SSF53271">
    <property type="entry name" value="PRTase-like"/>
    <property type="match status" value="1"/>
</dbReference>
<keyword evidence="2" id="KW-0328">Glycosyltransferase</keyword>
<dbReference type="Proteomes" id="UP000186143">
    <property type="component" value="Unassembled WGS sequence"/>
</dbReference>
<name>A0A1Q9AP16_9HYPH</name>
<organism evidence="2 3">
    <name type="scientific">Xaviernesmea rhizosphaerae</name>
    <dbReference type="NCBI Taxonomy" id="1672749"/>
    <lineage>
        <taxon>Bacteria</taxon>
        <taxon>Pseudomonadati</taxon>
        <taxon>Pseudomonadota</taxon>
        <taxon>Alphaproteobacteria</taxon>
        <taxon>Hyphomicrobiales</taxon>
        <taxon>Rhizobiaceae</taxon>
        <taxon>Rhizobium/Agrobacterium group</taxon>
        <taxon>Xaviernesmea</taxon>
    </lineage>
</organism>
<dbReference type="OrthoDB" id="7060065at2"/>
<accession>A0A1Q9AP16</accession>
<evidence type="ECO:0000259" key="1">
    <source>
        <dbReference type="Pfam" id="PF00156"/>
    </source>
</evidence>
<dbReference type="RefSeq" id="WP_075633425.1">
    <property type="nucleotide sequence ID" value="NZ_MKIO01000020.1"/>
</dbReference>
<dbReference type="STRING" id="1672749.BJF92_21485"/>
<keyword evidence="2" id="KW-0808">Transferase</keyword>
<evidence type="ECO:0000313" key="3">
    <source>
        <dbReference type="Proteomes" id="UP000186143"/>
    </source>
</evidence>